<accession>A0ABQ6MBK4</accession>
<feature type="domain" description="GST C-terminal" evidence="2">
    <location>
        <begin position="118"/>
        <end position="267"/>
    </location>
</feature>
<dbReference type="InterPro" id="IPR004046">
    <property type="entry name" value="GST_C"/>
</dbReference>
<dbReference type="EMBL" id="BRYB01000119">
    <property type="protein sequence ID" value="GMI23263.1"/>
    <property type="molecule type" value="Genomic_DNA"/>
</dbReference>
<dbReference type="Pfam" id="PF13417">
    <property type="entry name" value="GST_N_3"/>
    <property type="match status" value="1"/>
</dbReference>
<dbReference type="InterPro" id="IPR036249">
    <property type="entry name" value="Thioredoxin-like_sf"/>
</dbReference>
<evidence type="ECO:0008006" key="5">
    <source>
        <dbReference type="Google" id="ProtNLM"/>
    </source>
</evidence>
<organism evidence="3 4">
    <name type="scientific">Tetraparma gracilis</name>
    <dbReference type="NCBI Taxonomy" id="2962635"/>
    <lineage>
        <taxon>Eukaryota</taxon>
        <taxon>Sar</taxon>
        <taxon>Stramenopiles</taxon>
        <taxon>Ochrophyta</taxon>
        <taxon>Bolidophyceae</taxon>
        <taxon>Parmales</taxon>
        <taxon>Triparmaceae</taxon>
        <taxon>Tetraparma</taxon>
    </lineage>
</organism>
<reference evidence="3 4" key="1">
    <citation type="journal article" date="2023" name="Commun. Biol.">
        <title>Genome analysis of Parmales, the sister group of diatoms, reveals the evolutionary specialization of diatoms from phago-mixotrophs to photoautotrophs.</title>
        <authorList>
            <person name="Ban H."/>
            <person name="Sato S."/>
            <person name="Yoshikawa S."/>
            <person name="Yamada K."/>
            <person name="Nakamura Y."/>
            <person name="Ichinomiya M."/>
            <person name="Sato N."/>
            <person name="Blanc-Mathieu R."/>
            <person name="Endo H."/>
            <person name="Kuwata A."/>
            <person name="Ogata H."/>
        </authorList>
    </citation>
    <scope>NUCLEOTIDE SEQUENCE [LARGE SCALE GENOMIC DNA]</scope>
</reference>
<comment type="caution">
    <text evidence="3">The sequence shown here is derived from an EMBL/GenBank/DDBJ whole genome shotgun (WGS) entry which is preliminary data.</text>
</comment>
<dbReference type="Gene3D" id="3.40.30.10">
    <property type="entry name" value="Glutaredoxin"/>
    <property type="match status" value="1"/>
</dbReference>
<dbReference type="Gene3D" id="1.20.1050.10">
    <property type="match status" value="1"/>
</dbReference>
<proteinExistence type="predicted"/>
<gene>
    <name evidence="3" type="ORF">TeGR_g10112</name>
</gene>
<dbReference type="SUPFAM" id="SSF47616">
    <property type="entry name" value="GST C-terminal domain-like"/>
    <property type="match status" value="1"/>
</dbReference>
<dbReference type="PROSITE" id="PS50405">
    <property type="entry name" value="GST_CTER"/>
    <property type="match status" value="1"/>
</dbReference>
<name>A0ABQ6MBK4_9STRA</name>
<dbReference type="PANTHER" id="PTHR11571:SF150">
    <property type="entry name" value="GLUTATHIONE S-TRANSFERASE"/>
    <property type="match status" value="1"/>
</dbReference>
<evidence type="ECO:0000259" key="1">
    <source>
        <dbReference type="PROSITE" id="PS50404"/>
    </source>
</evidence>
<dbReference type="InterPro" id="IPR050213">
    <property type="entry name" value="GST_superfamily"/>
</dbReference>
<evidence type="ECO:0000313" key="3">
    <source>
        <dbReference type="EMBL" id="GMI23263.1"/>
    </source>
</evidence>
<evidence type="ECO:0000259" key="2">
    <source>
        <dbReference type="PROSITE" id="PS50405"/>
    </source>
</evidence>
<evidence type="ECO:0000313" key="4">
    <source>
        <dbReference type="Proteomes" id="UP001165060"/>
    </source>
</evidence>
<dbReference type="InterPro" id="IPR004045">
    <property type="entry name" value="Glutathione_S-Trfase_N"/>
</dbReference>
<keyword evidence="4" id="KW-1185">Reference proteome</keyword>
<dbReference type="InterPro" id="IPR036282">
    <property type="entry name" value="Glutathione-S-Trfase_C_sf"/>
</dbReference>
<dbReference type="PANTHER" id="PTHR11571">
    <property type="entry name" value="GLUTATHIONE S-TRANSFERASE"/>
    <property type="match status" value="1"/>
</dbReference>
<feature type="domain" description="GST N-terminal" evidence="1">
    <location>
        <begin position="28"/>
        <end position="109"/>
    </location>
</feature>
<dbReference type="PROSITE" id="PS50404">
    <property type="entry name" value="GST_NTER"/>
    <property type="match status" value="1"/>
</dbReference>
<protein>
    <recommendedName>
        <fullName evidence="5">Glutathione S-transferase</fullName>
    </recommendedName>
</protein>
<dbReference type="SUPFAM" id="SSF52833">
    <property type="entry name" value="Thioredoxin-like"/>
    <property type="match status" value="1"/>
</dbReference>
<dbReference type="Pfam" id="PF14497">
    <property type="entry name" value="GST_C_3"/>
    <property type="match status" value="1"/>
</dbReference>
<sequence>MSAPIAPMNEPVPPVTDPATDPAIAAPVKPKFVYLPVVGRGEQIILLAAEHGYEFEFVPPAGFGGEYVWAEKAVHGTLPSLETTEEDGLVLSDSGSIIAYILEKTPEGPANPKALRSRVLARDTWQFCHDYYNHFLSPMHDTIMNHAEAHWRQGRNTDPRAAPTHELNAAYLGELKTYHTQRMNRLEKKLVAQGTPYSAGQDFTYADIFVYTCVYTVLKTKGFTAFRESFGEAGPFEGCPTLLALAAKVAEREKIKALAGKFDQAPV</sequence>
<dbReference type="Proteomes" id="UP001165060">
    <property type="component" value="Unassembled WGS sequence"/>
</dbReference>
<dbReference type="InterPro" id="IPR010987">
    <property type="entry name" value="Glutathione-S-Trfase_C-like"/>
</dbReference>